<dbReference type="Proteomes" id="UP000194137">
    <property type="component" value="Chromosome"/>
</dbReference>
<dbReference type="SUPFAM" id="SSF52172">
    <property type="entry name" value="CheY-like"/>
    <property type="match status" value="1"/>
</dbReference>
<sequence>MPNILIIDDDKLVCEATSILLRSKGYQVTTANDGQSGIDAVRGGGIDLAIVDLFMPDMDGTVVMSILRDVDPTITMIAASGFMFGGRCPEMPGFEAMANEAGAVATLYKPFRPGDVVQAVEQALNVSA</sequence>
<reference evidence="2 3" key="1">
    <citation type="submission" date="2017-05" db="EMBL/GenBank/DDBJ databases">
        <title>Full genome sequence of Pseudorhodoplanes sinuspersici.</title>
        <authorList>
            <person name="Dastgheib S.M.M."/>
            <person name="Shavandi M."/>
            <person name="Tirandaz H."/>
        </authorList>
    </citation>
    <scope>NUCLEOTIDE SEQUENCE [LARGE SCALE GENOMIC DNA]</scope>
    <source>
        <strain evidence="2 3">RIPI110</strain>
    </source>
</reference>
<dbReference type="SMART" id="SM00448">
    <property type="entry name" value="REC"/>
    <property type="match status" value="1"/>
</dbReference>
<dbReference type="InterPro" id="IPR011006">
    <property type="entry name" value="CheY-like_superfamily"/>
</dbReference>
<dbReference type="EMBL" id="CP021112">
    <property type="protein sequence ID" value="ARQ01231.1"/>
    <property type="molecule type" value="Genomic_DNA"/>
</dbReference>
<dbReference type="STRING" id="1235591.CAK95_20630"/>
<organism evidence="2 3">
    <name type="scientific">Pseudorhodoplanes sinuspersici</name>
    <dbReference type="NCBI Taxonomy" id="1235591"/>
    <lineage>
        <taxon>Bacteria</taxon>
        <taxon>Pseudomonadati</taxon>
        <taxon>Pseudomonadota</taxon>
        <taxon>Alphaproteobacteria</taxon>
        <taxon>Hyphomicrobiales</taxon>
        <taxon>Pseudorhodoplanes</taxon>
    </lineage>
</organism>
<accession>A0A1W6ZVR3</accession>
<dbReference type="Pfam" id="PF00072">
    <property type="entry name" value="Response_reg"/>
    <property type="match status" value="1"/>
</dbReference>
<dbReference type="CDD" id="cd00156">
    <property type="entry name" value="REC"/>
    <property type="match status" value="1"/>
</dbReference>
<evidence type="ECO:0000313" key="3">
    <source>
        <dbReference type="Proteomes" id="UP000194137"/>
    </source>
</evidence>
<gene>
    <name evidence="2" type="ORF">CAK95_20630</name>
</gene>
<name>A0A1W6ZVR3_9HYPH</name>
<dbReference type="InterPro" id="IPR050595">
    <property type="entry name" value="Bact_response_regulator"/>
</dbReference>
<dbReference type="KEGG" id="psin:CAK95_20630"/>
<dbReference type="InterPro" id="IPR001789">
    <property type="entry name" value="Sig_transdc_resp-reg_receiver"/>
</dbReference>
<evidence type="ECO:0000313" key="2">
    <source>
        <dbReference type="EMBL" id="ARQ01231.1"/>
    </source>
</evidence>
<dbReference type="OrthoDB" id="5456285at2"/>
<dbReference type="Gene3D" id="3.40.50.2300">
    <property type="match status" value="1"/>
</dbReference>
<dbReference type="AlphaFoldDB" id="A0A1W6ZVR3"/>
<evidence type="ECO:0000256" key="1">
    <source>
        <dbReference type="ARBA" id="ARBA00022553"/>
    </source>
</evidence>
<dbReference type="PROSITE" id="PS50110">
    <property type="entry name" value="RESPONSE_REGULATORY"/>
    <property type="match status" value="1"/>
</dbReference>
<dbReference type="PANTHER" id="PTHR44591">
    <property type="entry name" value="STRESS RESPONSE REGULATOR PROTEIN 1"/>
    <property type="match status" value="1"/>
</dbReference>
<proteinExistence type="predicted"/>
<keyword evidence="3" id="KW-1185">Reference proteome</keyword>
<keyword evidence="1" id="KW-0597">Phosphoprotein</keyword>
<dbReference type="PANTHER" id="PTHR44591:SF23">
    <property type="entry name" value="CHEY SUBFAMILY"/>
    <property type="match status" value="1"/>
</dbReference>
<dbReference type="GO" id="GO:0000160">
    <property type="term" value="P:phosphorelay signal transduction system"/>
    <property type="evidence" value="ECO:0007669"/>
    <property type="project" value="InterPro"/>
</dbReference>
<dbReference type="RefSeq" id="WP_086089624.1">
    <property type="nucleotide sequence ID" value="NZ_CP021112.1"/>
</dbReference>
<protein>
    <submittedName>
        <fullName evidence="2">Uncharacterized protein</fullName>
    </submittedName>
</protein>